<protein>
    <submittedName>
        <fullName evidence="2">Uncharacterized protein</fullName>
    </submittedName>
</protein>
<dbReference type="Proteomes" id="UP000887540">
    <property type="component" value="Unplaced"/>
</dbReference>
<evidence type="ECO:0000313" key="1">
    <source>
        <dbReference type="Proteomes" id="UP000887540"/>
    </source>
</evidence>
<reference evidence="2" key="1">
    <citation type="submission" date="2022-11" db="UniProtKB">
        <authorList>
            <consortium name="WormBaseParasite"/>
        </authorList>
    </citation>
    <scope>IDENTIFICATION</scope>
</reference>
<name>A0A914DQL1_9BILA</name>
<accession>A0A914DQL1</accession>
<dbReference type="AlphaFoldDB" id="A0A914DQL1"/>
<dbReference type="WBParaSite" id="ACRNAN_scaffold3623.g19099.t1">
    <property type="protein sequence ID" value="ACRNAN_scaffold3623.g19099.t1"/>
    <property type="gene ID" value="ACRNAN_scaffold3623.g19099"/>
</dbReference>
<organism evidence="1 2">
    <name type="scientific">Acrobeloides nanus</name>
    <dbReference type="NCBI Taxonomy" id="290746"/>
    <lineage>
        <taxon>Eukaryota</taxon>
        <taxon>Metazoa</taxon>
        <taxon>Ecdysozoa</taxon>
        <taxon>Nematoda</taxon>
        <taxon>Chromadorea</taxon>
        <taxon>Rhabditida</taxon>
        <taxon>Tylenchina</taxon>
        <taxon>Cephalobomorpha</taxon>
        <taxon>Cephaloboidea</taxon>
        <taxon>Cephalobidae</taxon>
        <taxon>Acrobeloides</taxon>
    </lineage>
</organism>
<evidence type="ECO:0000313" key="2">
    <source>
        <dbReference type="WBParaSite" id="ACRNAN_scaffold3623.g19099.t1"/>
    </source>
</evidence>
<proteinExistence type="predicted"/>
<keyword evidence="1" id="KW-1185">Reference proteome</keyword>
<sequence>MCSWAEFELRVLWIRENVCMCVHQAVVSQRTERNETNGGCVESNRLDSDGLSLLRVKQLIAKIWRPRKGIDDLTALFFPPSNYSVFVVLLVLSSSTLHRMVSVLCPPLTREKGKRLFLKCAAM</sequence>